<proteinExistence type="inferred from homology"/>
<comment type="pathway">
    <text evidence="1">Sulfur metabolism; sulfate assimilation.</text>
</comment>
<dbReference type="GO" id="GO:0050428">
    <property type="term" value="P:3'-phosphoadenosine 5'-phosphosulfate biosynthetic process"/>
    <property type="evidence" value="ECO:0007669"/>
    <property type="project" value="TreeGrafter"/>
</dbReference>
<dbReference type="GO" id="GO:0004781">
    <property type="term" value="F:sulfate adenylyltransferase (ATP) activity"/>
    <property type="evidence" value="ECO:0007669"/>
    <property type="project" value="InterPro"/>
</dbReference>
<dbReference type="PANTHER" id="PTHR11055:SF1">
    <property type="entry name" value="PAPS SYNTHETASE, ISOFORM D"/>
    <property type="match status" value="1"/>
</dbReference>
<evidence type="ECO:0000256" key="6">
    <source>
        <dbReference type="ARBA" id="ARBA00022741"/>
    </source>
</evidence>
<evidence type="ECO:0000256" key="1">
    <source>
        <dbReference type="ARBA" id="ARBA00005050"/>
    </source>
</evidence>
<dbReference type="InterPro" id="IPR024951">
    <property type="entry name" value="Sulfurylase_cat_dom"/>
</dbReference>
<evidence type="ECO:0000256" key="3">
    <source>
        <dbReference type="ARBA" id="ARBA00009290"/>
    </source>
</evidence>
<dbReference type="GO" id="GO:0005524">
    <property type="term" value="F:ATP binding"/>
    <property type="evidence" value="ECO:0007669"/>
    <property type="project" value="UniProtKB-KW"/>
</dbReference>
<feature type="domain" description="ATP-sulfurylase PUA-like" evidence="11">
    <location>
        <begin position="197"/>
        <end position="338"/>
    </location>
</feature>
<keyword evidence="7" id="KW-0418">Kinase</keyword>
<dbReference type="GO" id="GO:0004020">
    <property type="term" value="F:adenylylsulfate kinase activity"/>
    <property type="evidence" value="ECO:0007669"/>
    <property type="project" value="InterPro"/>
</dbReference>
<evidence type="ECO:0000259" key="11">
    <source>
        <dbReference type="Pfam" id="PF14306"/>
    </source>
</evidence>
<protein>
    <submittedName>
        <fullName evidence="12">Bifunctional 3'-phosphoadenosine 5'-phosphosulfate synthase 1 (Trinotate prediction)</fullName>
    </submittedName>
</protein>
<dbReference type="CDD" id="cd02027">
    <property type="entry name" value="APSK"/>
    <property type="match status" value="1"/>
</dbReference>
<dbReference type="Gene3D" id="3.40.50.620">
    <property type="entry name" value="HUPs"/>
    <property type="match status" value="1"/>
</dbReference>
<feature type="domain" description="Sulphate adenylyltransferase catalytic" evidence="10">
    <location>
        <begin position="348"/>
        <end position="570"/>
    </location>
</feature>
<keyword evidence="4" id="KW-0808">Transferase</keyword>
<dbReference type="Pfam" id="PF01747">
    <property type="entry name" value="ATP-sulfurylase"/>
    <property type="match status" value="1"/>
</dbReference>
<keyword evidence="5" id="KW-0548">Nucleotidyltransferase</keyword>
<evidence type="ECO:0000259" key="10">
    <source>
        <dbReference type="Pfam" id="PF01747"/>
    </source>
</evidence>
<dbReference type="NCBIfam" id="NF003013">
    <property type="entry name" value="PRK03846.1"/>
    <property type="match status" value="1"/>
</dbReference>
<dbReference type="Gene3D" id="3.40.50.300">
    <property type="entry name" value="P-loop containing nucleotide triphosphate hydrolases"/>
    <property type="match status" value="1"/>
</dbReference>
<dbReference type="InterPro" id="IPR059117">
    <property type="entry name" value="APS_kinase_dom"/>
</dbReference>
<accession>A0A6G3MDX9</accession>
<evidence type="ECO:0000256" key="5">
    <source>
        <dbReference type="ARBA" id="ARBA00022695"/>
    </source>
</evidence>
<evidence type="ECO:0000259" key="9">
    <source>
        <dbReference type="Pfam" id="PF01583"/>
    </source>
</evidence>
<organism evidence="12">
    <name type="scientific">Henneguya salminicola</name>
    <name type="common">Myxosporean</name>
    <dbReference type="NCBI Taxonomy" id="69463"/>
    <lineage>
        <taxon>Eukaryota</taxon>
        <taxon>Metazoa</taxon>
        <taxon>Cnidaria</taxon>
        <taxon>Myxozoa</taxon>
        <taxon>Myxosporea</taxon>
        <taxon>Bivalvulida</taxon>
        <taxon>Platysporina</taxon>
        <taxon>Myxobolidae</taxon>
        <taxon>Henneguya</taxon>
    </lineage>
</organism>
<dbReference type="InterPro" id="IPR002891">
    <property type="entry name" value="APS"/>
</dbReference>
<dbReference type="Pfam" id="PF01583">
    <property type="entry name" value="APS_kinase"/>
    <property type="match status" value="1"/>
</dbReference>
<dbReference type="AlphaFoldDB" id="A0A6G3MDX9"/>
<feature type="domain" description="APS kinase" evidence="9">
    <location>
        <begin position="3"/>
        <end position="154"/>
    </location>
</feature>
<dbReference type="PANTHER" id="PTHR11055">
    <property type="entry name" value="BIFUNCTIONAL 3'-PHOSPHOADENOSINE 5'-PHOSPHOSULFATE SYNTHASE"/>
    <property type="match status" value="1"/>
</dbReference>
<name>A0A6G3MDX9_HENSL</name>
<dbReference type="SUPFAM" id="SSF52540">
    <property type="entry name" value="P-loop containing nucleoside triphosphate hydrolases"/>
    <property type="match status" value="1"/>
</dbReference>
<dbReference type="InterPro" id="IPR015947">
    <property type="entry name" value="PUA-like_sf"/>
</dbReference>
<dbReference type="OrthoDB" id="506431at2759"/>
<evidence type="ECO:0000313" key="12">
    <source>
        <dbReference type="EMBL" id="NDJ92156.1"/>
    </source>
</evidence>
<dbReference type="GO" id="GO:0000103">
    <property type="term" value="P:sulfate assimilation"/>
    <property type="evidence" value="ECO:0007669"/>
    <property type="project" value="InterPro"/>
</dbReference>
<reference evidence="12" key="1">
    <citation type="submission" date="2018-11" db="EMBL/GenBank/DDBJ databases">
        <title>Henneguya salminicola genome and transcriptome.</title>
        <authorList>
            <person name="Yahalomi D."/>
            <person name="Atkinson S.D."/>
            <person name="Neuhof M."/>
            <person name="Chang E.S."/>
            <person name="Philippe H."/>
            <person name="Cartwright P."/>
            <person name="Bartholomew J.L."/>
            <person name="Huchon D."/>
        </authorList>
    </citation>
    <scope>NUCLEOTIDE SEQUENCE</scope>
    <source>
        <strain evidence="12">Hz1</strain>
        <tissue evidence="12">Whole</tissue>
    </source>
</reference>
<keyword evidence="6" id="KW-0547">Nucleotide-binding</keyword>
<dbReference type="InterPro" id="IPR027417">
    <property type="entry name" value="P-loop_NTPase"/>
</dbReference>
<dbReference type="SUPFAM" id="SSF88697">
    <property type="entry name" value="PUA domain-like"/>
    <property type="match status" value="1"/>
</dbReference>
<dbReference type="SUPFAM" id="SSF52374">
    <property type="entry name" value="Nucleotidylyl transferase"/>
    <property type="match status" value="1"/>
</dbReference>
<evidence type="ECO:0000256" key="7">
    <source>
        <dbReference type="ARBA" id="ARBA00022777"/>
    </source>
</evidence>
<keyword evidence="8" id="KW-0067">ATP-binding</keyword>
<comment type="similarity">
    <text evidence="3">In the C-terminal section; belongs to the sulfate adenylyltransferase family.</text>
</comment>
<evidence type="ECO:0000256" key="4">
    <source>
        <dbReference type="ARBA" id="ARBA00022679"/>
    </source>
</evidence>
<dbReference type="Gene3D" id="3.10.400.10">
    <property type="entry name" value="Sulfate adenylyltransferase"/>
    <property type="match status" value="1"/>
</dbReference>
<evidence type="ECO:0000256" key="2">
    <source>
        <dbReference type="ARBA" id="ARBA00007268"/>
    </source>
</evidence>
<dbReference type="InterPro" id="IPR014729">
    <property type="entry name" value="Rossmann-like_a/b/a_fold"/>
</dbReference>
<dbReference type="NCBIfam" id="TIGR00455">
    <property type="entry name" value="apsK"/>
    <property type="match status" value="1"/>
</dbReference>
<dbReference type="Pfam" id="PF14306">
    <property type="entry name" value="PUA_2"/>
    <property type="match status" value="1"/>
</dbReference>
<comment type="similarity">
    <text evidence="2">In the N-terminal section; belongs to the APS kinase family.</text>
</comment>
<dbReference type="InterPro" id="IPR025980">
    <property type="entry name" value="ATP-Sase_PUA-like_dom"/>
</dbReference>
<dbReference type="FunFam" id="3.40.50.620:FF:000006">
    <property type="entry name" value="bifunctional 3'-phosphoadenosine 5'-phosphosulfate synthase 1"/>
    <property type="match status" value="1"/>
</dbReference>
<dbReference type="EMBL" id="GHBP01000138">
    <property type="protein sequence ID" value="NDJ92156.1"/>
    <property type="molecule type" value="Transcribed_RNA"/>
</dbReference>
<evidence type="ECO:0000256" key="8">
    <source>
        <dbReference type="ARBA" id="ARBA00022840"/>
    </source>
</evidence>
<sequence length="578" mass="66494">MEGFTLWFTGLPSSGKTTLGQCIAEDLKKLSINSIVLDGDVLRRGLNKDLDYSPQARHENIRRVAEVATLFARNGSASIVTFISPYDKDRKMARILHKTHSIPFYEIFLQTSLEECEKRDVKGLYKLARENIIKDMTGIQSPYEKPENAEICLDTEMYNIKECVDIIISHIKNNICKKYQSLEIPELFGYGKEELNHITNGELSVKIELTAIDLQWIQVLTEGWAYPLKGFMTEIQYLQCLHFNMIKEKDQWHLMSLPIVLCINESQKNRIQSLGINSIKLIYKDKFIGILKNIDIYPHRKEERAARKFSTVSKNHPVVKMIMESEEWLIGGDLEIFEKIVWKDGLDEYRLTPNEIKKKIKDGGHDAVYAFQLRNPIHNGHALLINKTYNMLKERGYKSPLLLLHPLGGYTKDDDVPLYHRIKQHEALFDEHVLDADKTILAIFPSPMSYGGPTEVLWHCKARMICGANYYIVGRDPAGLPHPEYEKTDLFDPTHGAKVLVNAPLIQDLEIVPFPVVAYNKHSHSMEIVITGEEQHYEFISGTKMRRIARDGQEPPKGFMAPKAWKVISEYYRSLCDN</sequence>